<gene>
    <name evidence="2" type="primary">Dper\GL15749</name>
    <name evidence="2" type="ORF">Dper_GL15749</name>
</gene>
<evidence type="ECO:0000256" key="1">
    <source>
        <dbReference type="SAM" id="MobiDB-lite"/>
    </source>
</evidence>
<dbReference type="STRING" id="7234.B4IRM2"/>
<evidence type="ECO:0000313" key="2">
    <source>
        <dbReference type="EMBL" id="EDW37749.1"/>
    </source>
</evidence>
<dbReference type="AlphaFoldDB" id="B4IRM2"/>
<protein>
    <submittedName>
        <fullName evidence="2">GL15749</fullName>
    </submittedName>
</protein>
<sequence length="120" mass="13322">MAKSGGKVTRLKKKPVTKSTDTRSPSDADENEPENGMSYKEFTPKSRSTMIAVGGALRQRNRLALPRNRQVLTNHNSMALVANSNTPSKPSADAKPEKPRFGSKLKLPSPRQSRMWPHPR</sequence>
<feature type="compositionally biased region" description="Polar residues" evidence="1">
    <location>
        <begin position="70"/>
        <end position="89"/>
    </location>
</feature>
<organism evidence="3">
    <name type="scientific">Drosophila persimilis</name>
    <name type="common">Fruit fly</name>
    <dbReference type="NCBI Taxonomy" id="7234"/>
    <lineage>
        <taxon>Eukaryota</taxon>
        <taxon>Metazoa</taxon>
        <taxon>Ecdysozoa</taxon>
        <taxon>Arthropoda</taxon>
        <taxon>Hexapoda</taxon>
        <taxon>Insecta</taxon>
        <taxon>Pterygota</taxon>
        <taxon>Neoptera</taxon>
        <taxon>Endopterygota</taxon>
        <taxon>Diptera</taxon>
        <taxon>Brachycera</taxon>
        <taxon>Muscomorpha</taxon>
        <taxon>Ephydroidea</taxon>
        <taxon>Drosophilidae</taxon>
        <taxon>Drosophila</taxon>
        <taxon>Sophophora</taxon>
    </lineage>
</organism>
<dbReference type="HOGENOM" id="CLU_2052031_0_0_1"/>
<dbReference type="OrthoDB" id="642895at2759"/>
<proteinExistence type="predicted"/>
<keyword evidence="3" id="KW-1185">Reference proteome</keyword>
<feature type="region of interest" description="Disordered" evidence="1">
    <location>
        <begin position="61"/>
        <end position="120"/>
    </location>
</feature>
<name>B4IRM2_DROPE</name>
<feature type="region of interest" description="Disordered" evidence="1">
    <location>
        <begin position="1"/>
        <end position="47"/>
    </location>
</feature>
<evidence type="ECO:0000313" key="3">
    <source>
        <dbReference type="Proteomes" id="UP000008744"/>
    </source>
</evidence>
<reference evidence="2 3" key="1">
    <citation type="journal article" date="2007" name="Nature">
        <title>Evolution of genes and genomes on the Drosophila phylogeny.</title>
        <authorList>
            <consortium name="Drosophila 12 Genomes Consortium"/>
            <person name="Clark A.G."/>
            <person name="Eisen M.B."/>
            <person name="Smith D.R."/>
            <person name="Bergman C.M."/>
            <person name="Oliver B."/>
            <person name="Markow T.A."/>
            <person name="Kaufman T.C."/>
            <person name="Kellis M."/>
            <person name="Gelbart W."/>
            <person name="Iyer V.N."/>
            <person name="Pollard D.A."/>
            <person name="Sackton T.B."/>
            <person name="Larracuente A.M."/>
            <person name="Singh N.D."/>
            <person name="Abad J.P."/>
            <person name="Abt D.N."/>
            <person name="Adryan B."/>
            <person name="Aguade M."/>
            <person name="Akashi H."/>
            <person name="Anderson W.W."/>
            <person name="Aquadro C.F."/>
            <person name="Ardell D.H."/>
            <person name="Arguello R."/>
            <person name="Artieri C.G."/>
            <person name="Barbash D.A."/>
            <person name="Barker D."/>
            <person name="Barsanti P."/>
            <person name="Batterham P."/>
            <person name="Batzoglou S."/>
            <person name="Begun D."/>
            <person name="Bhutkar A."/>
            <person name="Blanco E."/>
            <person name="Bosak S.A."/>
            <person name="Bradley R.K."/>
            <person name="Brand A.D."/>
            <person name="Brent M.R."/>
            <person name="Brooks A.N."/>
            <person name="Brown R.H."/>
            <person name="Butlin R.K."/>
            <person name="Caggese C."/>
            <person name="Calvi B.R."/>
            <person name="Bernardo de Carvalho A."/>
            <person name="Caspi A."/>
            <person name="Castrezana S."/>
            <person name="Celniker S.E."/>
            <person name="Chang J.L."/>
            <person name="Chapple C."/>
            <person name="Chatterji S."/>
            <person name="Chinwalla A."/>
            <person name="Civetta A."/>
            <person name="Clifton S.W."/>
            <person name="Comeron J.M."/>
            <person name="Costello J.C."/>
            <person name="Coyne J.A."/>
            <person name="Daub J."/>
            <person name="David R.G."/>
            <person name="Delcher A.L."/>
            <person name="Delehaunty K."/>
            <person name="Do C.B."/>
            <person name="Ebling H."/>
            <person name="Edwards K."/>
            <person name="Eickbush T."/>
            <person name="Evans J.D."/>
            <person name="Filipski A."/>
            <person name="Findeiss S."/>
            <person name="Freyhult E."/>
            <person name="Fulton L."/>
            <person name="Fulton R."/>
            <person name="Garcia A.C."/>
            <person name="Gardiner A."/>
            <person name="Garfield D.A."/>
            <person name="Garvin B.E."/>
            <person name="Gibson G."/>
            <person name="Gilbert D."/>
            <person name="Gnerre S."/>
            <person name="Godfrey J."/>
            <person name="Good R."/>
            <person name="Gotea V."/>
            <person name="Gravely B."/>
            <person name="Greenberg A.J."/>
            <person name="Griffiths-Jones S."/>
            <person name="Gross S."/>
            <person name="Guigo R."/>
            <person name="Gustafson E.A."/>
            <person name="Haerty W."/>
            <person name="Hahn M.W."/>
            <person name="Halligan D.L."/>
            <person name="Halpern A.L."/>
            <person name="Halter G.M."/>
            <person name="Han M.V."/>
            <person name="Heger A."/>
            <person name="Hillier L."/>
            <person name="Hinrichs A.S."/>
            <person name="Holmes I."/>
            <person name="Hoskins R.A."/>
            <person name="Hubisz M.J."/>
            <person name="Hultmark D."/>
            <person name="Huntley M.A."/>
            <person name="Jaffe D.B."/>
            <person name="Jagadeeshan S."/>
            <person name="Jeck W.R."/>
            <person name="Johnson J."/>
            <person name="Jones C.D."/>
            <person name="Jordan W.C."/>
            <person name="Karpen G.H."/>
            <person name="Kataoka E."/>
            <person name="Keightley P.D."/>
            <person name="Kheradpour P."/>
            <person name="Kirkness E.F."/>
            <person name="Koerich L.B."/>
            <person name="Kristiansen K."/>
            <person name="Kudrna D."/>
            <person name="Kulathinal R.J."/>
            <person name="Kumar S."/>
            <person name="Kwok R."/>
            <person name="Lander E."/>
            <person name="Langley C.H."/>
            <person name="Lapoint R."/>
            <person name="Lazzaro B.P."/>
            <person name="Lee S.J."/>
            <person name="Levesque L."/>
            <person name="Li R."/>
            <person name="Lin C.F."/>
            <person name="Lin M.F."/>
            <person name="Lindblad-Toh K."/>
            <person name="Llopart A."/>
            <person name="Long M."/>
            <person name="Low L."/>
            <person name="Lozovsky E."/>
            <person name="Lu J."/>
            <person name="Luo M."/>
            <person name="Machado C.A."/>
            <person name="Makalowski W."/>
            <person name="Marzo M."/>
            <person name="Matsuda M."/>
            <person name="Matzkin L."/>
            <person name="McAllister B."/>
            <person name="McBride C.S."/>
            <person name="McKernan B."/>
            <person name="McKernan K."/>
            <person name="Mendez-Lago M."/>
            <person name="Minx P."/>
            <person name="Mollenhauer M.U."/>
            <person name="Montooth K."/>
            <person name="Mount S.M."/>
            <person name="Mu X."/>
            <person name="Myers E."/>
            <person name="Negre B."/>
            <person name="Newfeld S."/>
            <person name="Nielsen R."/>
            <person name="Noor M.A."/>
            <person name="O'Grady P."/>
            <person name="Pachter L."/>
            <person name="Papaceit M."/>
            <person name="Parisi M.J."/>
            <person name="Parisi M."/>
            <person name="Parts L."/>
            <person name="Pedersen J.S."/>
            <person name="Pesole G."/>
            <person name="Phillippy A.M."/>
            <person name="Ponting C.P."/>
            <person name="Pop M."/>
            <person name="Porcelli D."/>
            <person name="Powell J.R."/>
            <person name="Prohaska S."/>
            <person name="Pruitt K."/>
            <person name="Puig M."/>
            <person name="Quesneville H."/>
            <person name="Ram K.R."/>
            <person name="Rand D."/>
            <person name="Rasmussen M.D."/>
            <person name="Reed L.K."/>
            <person name="Reenan R."/>
            <person name="Reily A."/>
            <person name="Remington K.A."/>
            <person name="Rieger T.T."/>
            <person name="Ritchie M.G."/>
            <person name="Robin C."/>
            <person name="Rogers Y.H."/>
            <person name="Rohde C."/>
            <person name="Rozas J."/>
            <person name="Rubenfield M.J."/>
            <person name="Ruiz A."/>
            <person name="Russo S."/>
            <person name="Salzberg S.L."/>
            <person name="Sanchez-Gracia A."/>
            <person name="Saranga D.J."/>
            <person name="Sato H."/>
            <person name="Schaeffer S.W."/>
            <person name="Schatz M.C."/>
            <person name="Schlenke T."/>
            <person name="Schwartz R."/>
            <person name="Segarra C."/>
            <person name="Singh R.S."/>
            <person name="Sirot L."/>
            <person name="Sirota M."/>
            <person name="Sisneros N.B."/>
            <person name="Smith C.D."/>
            <person name="Smith T.F."/>
            <person name="Spieth J."/>
            <person name="Stage D.E."/>
            <person name="Stark A."/>
            <person name="Stephan W."/>
            <person name="Strausberg R.L."/>
            <person name="Strempel S."/>
            <person name="Sturgill D."/>
            <person name="Sutton G."/>
            <person name="Sutton G.G."/>
            <person name="Tao W."/>
            <person name="Teichmann S."/>
            <person name="Tobari Y.N."/>
            <person name="Tomimura Y."/>
            <person name="Tsolas J.M."/>
            <person name="Valente V.L."/>
            <person name="Venter E."/>
            <person name="Venter J.C."/>
            <person name="Vicario S."/>
            <person name="Vieira F.G."/>
            <person name="Vilella A.J."/>
            <person name="Villasante A."/>
            <person name="Walenz B."/>
            <person name="Wang J."/>
            <person name="Wasserman M."/>
            <person name="Watts T."/>
            <person name="Wilson D."/>
            <person name="Wilson R.K."/>
            <person name="Wing R.A."/>
            <person name="Wolfner M.F."/>
            <person name="Wong A."/>
            <person name="Wong G.K."/>
            <person name="Wu C.I."/>
            <person name="Wu G."/>
            <person name="Yamamoto D."/>
            <person name="Yang H.P."/>
            <person name="Yang S.P."/>
            <person name="Yorke J.A."/>
            <person name="Yoshida K."/>
            <person name="Zdobnov E."/>
            <person name="Zhang P."/>
            <person name="Zhang Y."/>
            <person name="Zimin A.V."/>
            <person name="Baldwin J."/>
            <person name="Abdouelleil A."/>
            <person name="Abdulkadir J."/>
            <person name="Abebe A."/>
            <person name="Abera B."/>
            <person name="Abreu J."/>
            <person name="Acer S.C."/>
            <person name="Aftuck L."/>
            <person name="Alexander A."/>
            <person name="An P."/>
            <person name="Anderson E."/>
            <person name="Anderson S."/>
            <person name="Arachi H."/>
            <person name="Azer M."/>
            <person name="Bachantsang P."/>
            <person name="Barry A."/>
            <person name="Bayul T."/>
            <person name="Berlin A."/>
            <person name="Bessette D."/>
            <person name="Bloom T."/>
            <person name="Blye J."/>
            <person name="Boguslavskiy L."/>
            <person name="Bonnet C."/>
            <person name="Boukhgalter B."/>
            <person name="Bourzgui I."/>
            <person name="Brown A."/>
            <person name="Cahill P."/>
            <person name="Channer S."/>
            <person name="Cheshatsang Y."/>
            <person name="Chuda L."/>
            <person name="Citroen M."/>
            <person name="Collymore A."/>
            <person name="Cooke P."/>
            <person name="Costello M."/>
            <person name="D'Aco K."/>
            <person name="Daza R."/>
            <person name="De Haan G."/>
            <person name="DeGray S."/>
            <person name="DeMaso C."/>
            <person name="Dhargay N."/>
            <person name="Dooley K."/>
            <person name="Dooley E."/>
            <person name="Doricent M."/>
            <person name="Dorje P."/>
            <person name="Dorjee K."/>
            <person name="Dupes A."/>
            <person name="Elong R."/>
            <person name="Falk J."/>
            <person name="Farina A."/>
            <person name="Faro S."/>
            <person name="Ferguson D."/>
            <person name="Fisher S."/>
            <person name="Foley C.D."/>
            <person name="Franke A."/>
            <person name="Friedrich D."/>
            <person name="Gadbois L."/>
            <person name="Gearin G."/>
            <person name="Gearin C.R."/>
            <person name="Giannoukos G."/>
            <person name="Goode T."/>
            <person name="Graham J."/>
            <person name="Grandbois E."/>
            <person name="Grewal S."/>
            <person name="Gyaltsen K."/>
            <person name="Hafez N."/>
            <person name="Hagos B."/>
            <person name="Hall J."/>
            <person name="Henson C."/>
            <person name="Hollinger A."/>
            <person name="Honan T."/>
            <person name="Huard M.D."/>
            <person name="Hughes L."/>
            <person name="Hurhula B."/>
            <person name="Husby M.E."/>
            <person name="Kamat A."/>
            <person name="Kanga B."/>
            <person name="Kashin S."/>
            <person name="Khazanovich D."/>
            <person name="Kisner P."/>
            <person name="Lance K."/>
            <person name="Lara M."/>
            <person name="Lee W."/>
            <person name="Lennon N."/>
            <person name="Letendre F."/>
            <person name="LeVine R."/>
            <person name="Lipovsky A."/>
            <person name="Liu X."/>
            <person name="Liu J."/>
            <person name="Liu S."/>
            <person name="Lokyitsang T."/>
            <person name="Lokyitsang Y."/>
            <person name="Lubonja R."/>
            <person name="Lui A."/>
            <person name="MacDonald P."/>
            <person name="Magnisalis V."/>
            <person name="Maru K."/>
            <person name="Matthews C."/>
            <person name="McCusker W."/>
            <person name="McDonough S."/>
            <person name="Mehta T."/>
            <person name="Meldrim J."/>
            <person name="Meneus L."/>
            <person name="Mihai O."/>
            <person name="Mihalev A."/>
            <person name="Mihova T."/>
            <person name="Mittelman R."/>
            <person name="Mlenga V."/>
            <person name="Montmayeur A."/>
            <person name="Mulrain L."/>
            <person name="Navidi A."/>
            <person name="Naylor J."/>
            <person name="Negash T."/>
            <person name="Nguyen T."/>
            <person name="Nguyen N."/>
            <person name="Nicol R."/>
            <person name="Norbu C."/>
            <person name="Norbu N."/>
            <person name="Novod N."/>
            <person name="O'Neill B."/>
            <person name="Osman S."/>
            <person name="Markiewicz E."/>
            <person name="Oyono O.L."/>
            <person name="Patti C."/>
            <person name="Phunkhang P."/>
            <person name="Pierre F."/>
            <person name="Priest M."/>
            <person name="Raghuraman S."/>
            <person name="Rege F."/>
            <person name="Reyes R."/>
            <person name="Rise C."/>
            <person name="Rogov P."/>
            <person name="Ross K."/>
            <person name="Ryan E."/>
            <person name="Settipalli S."/>
            <person name="Shea T."/>
            <person name="Sherpa N."/>
            <person name="Shi L."/>
            <person name="Shih D."/>
            <person name="Sparrow T."/>
            <person name="Spaulding J."/>
            <person name="Stalker J."/>
            <person name="Stange-Thomann N."/>
            <person name="Stavropoulos S."/>
            <person name="Stone C."/>
            <person name="Strader C."/>
            <person name="Tesfaye S."/>
            <person name="Thomson T."/>
            <person name="Thoulutsang Y."/>
            <person name="Thoulutsang D."/>
            <person name="Topham K."/>
            <person name="Topping I."/>
            <person name="Tsamla T."/>
            <person name="Vassiliev H."/>
            <person name="Vo A."/>
            <person name="Wangchuk T."/>
            <person name="Wangdi T."/>
            <person name="Weiand M."/>
            <person name="Wilkinson J."/>
            <person name="Wilson A."/>
            <person name="Yadav S."/>
            <person name="Young G."/>
            <person name="Yu Q."/>
            <person name="Zembek L."/>
            <person name="Zhong D."/>
            <person name="Zimmer A."/>
            <person name="Zwirko Z."/>
            <person name="Jaffe D.B."/>
            <person name="Alvarez P."/>
            <person name="Brockman W."/>
            <person name="Butler J."/>
            <person name="Chin C."/>
            <person name="Gnerre S."/>
            <person name="Grabherr M."/>
            <person name="Kleber M."/>
            <person name="Mauceli E."/>
            <person name="MacCallum I."/>
        </authorList>
    </citation>
    <scope>NUCLEOTIDE SEQUENCE [LARGE SCALE GENOMIC DNA]</scope>
    <source>
        <strain evidence="3">MSH-3 / Tucson 14011-0111.49</strain>
    </source>
</reference>
<dbReference type="EMBL" id="CH694672">
    <property type="protein sequence ID" value="EDW37749.1"/>
    <property type="molecule type" value="Genomic_DNA"/>
</dbReference>
<dbReference type="Proteomes" id="UP000008744">
    <property type="component" value="Unassembled WGS sequence"/>
</dbReference>
<accession>B4IRM2</accession>